<organism evidence="2 3">
    <name type="scientific">Kazachstania africana (strain ATCC 22294 / BCRC 22015 / CBS 2517 / CECT 1963 / NBRC 1671 / NRRL Y-8276)</name>
    <name type="common">Yeast</name>
    <name type="synonym">Kluyveromyces africanus</name>
    <dbReference type="NCBI Taxonomy" id="1071382"/>
    <lineage>
        <taxon>Eukaryota</taxon>
        <taxon>Fungi</taxon>
        <taxon>Dikarya</taxon>
        <taxon>Ascomycota</taxon>
        <taxon>Saccharomycotina</taxon>
        <taxon>Saccharomycetes</taxon>
        <taxon>Saccharomycetales</taxon>
        <taxon>Saccharomycetaceae</taxon>
        <taxon>Kazachstania</taxon>
    </lineage>
</organism>
<evidence type="ECO:0000313" key="2">
    <source>
        <dbReference type="EMBL" id="CCF57114.1"/>
    </source>
</evidence>
<dbReference type="RefSeq" id="XP_003956249.1">
    <property type="nucleotide sequence ID" value="XM_003956200.1"/>
</dbReference>
<dbReference type="KEGG" id="kaf:KAFR_0C01190"/>
<reference evidence="2 3" key="1">
    <citation type="journal article" date="2011" name="Proc. Natl. Acad. Sci. U.S.A.">
        <title>Evolutionary erosion of yeast sex chromosomes by mating-type switching accidents.</title>
        <authorList>
            <person name="Gordon J.L."/>
            <person name="Armisen D."/>
            <person name="Proux-Wera E."/>
            <person name="Oheigeartaigh S.S."/>
            <person name="Byrne K.P."/>
            <person name="Wolfe K.H."/>
        </authorList>
    </citation>
    <scope>NUCLEOTIDE SEQUENCE [LARGE SCALE GENOMIC DNA]</scope>
    <source>
        <strain evidence="3">ATCC 22294 / BCRC 22015 / CBS 2517 / CECT 1963 / NBRC 1671 / NRRL Y-8276</strain>
    </source>
</reference>
<dbReference type="GO" id="GO:0016567">
    <property type="term" value="P:protein ubiquitination"/>
    <property type="evidence" value="ECO:0007669"/>
    <property type="project" value="EnsemblFungi"/>
</dbReference>
<name>H2ARW4_KAZAF</name>
<keyword evidence="3" id="KW-1185">Reference proteome</keyword>
<dbReference type="GO" id="GO:0140624">
    <property type="term" value="P:EGAD pathway"/>
    <property type="evidence" value="ECO:0007669"/>
    <property type="project" value="EnsemblFungi"/>
</dbReference>
<evidence type="ECO:0000313" key="3">
    <source>
        <dbReference type="Proteomes" id="UP000005220"/>
    </source>
</evidence>
<accession>H2ARW4</accession>
<sequence length="291" mass="33672">MSMETPFGLRQYPVTKFCMVTTAAIPIVASIANCKYIFLTRYEPFISEYQQYYRLALFELGATNESDVLLLMLIWYQFRHLERIMGSYKYISVISLIYLYTSVILTTLYIGLNVLLSQTIWNSLPQGSLPVVMAMLHFYKEFTPKIYDFKIVVKNPLSSSKDKRANFECHLDDQFFVLSLIFALLLNQGYVGISCGFLCWLIGVFIDKGIFVGFHNWRLPFIKHWLSDENNLTRETGIASSSGPNINTYINNVREGSNNLQEMEGHDYDEENQDDEPARPLGVQFLDAFRR</sequence>
<keyword evidence="1" id="KW-1133">Transmembrane helix</keyword>
<dbReference type="EMBL" id="HE650823">
    <property type="protein sequence ID" value="CCF57114.1"/>
    <property type="molecule type" value="Genomic_DNA"/>
</dbReference>
<protein>
    <recommendedName>
        <fullName evidence="4">Derlin</fullName>
    </recommendedName>
</protein>
<dbReference type="STRING" id="1071382.H2ARW4"/>
<dbReference type="HOGENOM" id="CLU_057574_1_0_1"/>
<keyword evidence="1" id="KW-0472">Membrane</keyword>
<keyword evidence="1" id="KW-0812">Transmembrane</keyword>
<dbReference type="GO" id="GO:0044695">
    <property type="term" value="C:Dsc E3 ubiquitin ligase complex"/>
    <property type="evidence" value="ECO:0007669"/>
    <property type="project" value="EnsemblFungi"/>
</dbReference>
<dbReference type="AlphaFoldDB" id="H2ARW4"/>
<dbReference type="GeneID" id="13885033"/>
<evidence type="ECO:0008006" key="4">
    <source>
        <dbReference type="Google" id="ProtNLM"/>
    </source>
</evidence>
<feature type="transmembrane region" description="Helical" evidence="1">
    <location>
        <begin position="12"/>
        <end position="32"/>
    </location>
</feature>
<proteinExistence type="predicted"/>
<dbReference type="Proteomes" id="UP000005220">
    <property type="component" value="Chromosome 3"/>
</dbReference>
<feature type="transmembrane region" description="Helical" evidence="1">
    <location>
        <begin position="90"/>
        <end position="112"/>
    </location>
</feature>
<feature type="transmembrane region" description="Helical" evidence="1">
    <location>
        <begin position="175"/>
        <end position="206"/>
    </location>
</feature>
<dbReference type="InParanoid" id="H2ARW4"/>
<dbReference type="FunCoup" id="H2ARW4">
    <property type="interactions" value="32"/>
</dbReference>
<dbReference type="eggNOG" id="KOG4463">
    <property type="taxonomic scope" value="Eukaryota"/>
</dbReference>
<gene>
    <name evidence="2" type="primary">KAFR0C01190</name>
    <name evidence="2" type="ORF">KAFR_0C01190</name>
</gene>
<evidence type="ECO:0000256" key="1">
    <source>
        <dbReference type="SAM" id="Phobius"/>
    </source>
</evidence>
<dbReference type="OrthoDB" id="272778at2759"/>